<dbReference type="STRING" id="350688.Clos_2824"/>
<protein>
    <recommendedName>
        <fullName evidence="3">2-amino-4-ketopentanoate thiolase</fullName>
    </recommendedName>
</protein>
<dbReference type="KEGG" id="aoe:Clos_2824"/>
<dbReference type="InterPro" id="IPR047755">
    <property type="entry name" value="OrtA"/>
</dbReference>
<name>A8MKM3_ALKOO</name>
<dbReference type="EMBL" id="CP000853">
    <property type="protein sequence ID" value="ABW20355.1"/>
    <property type="molecule type" value="Genomic_DNA"/>
</dbReference>
<dbReference type="NCBIfam" id="NF040739">
    <property type="entry name" value="ornith_OrtA"/>
    <property type="match status" value="1"/>
</dbReference>
<evidence type="ECO:0000313" key="2">
    <source>
        <dbReference type="Proteomes" id="UP000000269"/>
    </source>
</evidence>
<organism evidence="1 2">
    <name type="scientific">Alkaliphilus oremlandii (strain OhILAs)</name>
    <name type="common">Clostridium oremlandii (strain OhILAs)</name>
    <dbReference type="NCBI Taxonomy" id="350688"/>
    <lineage>
        <taxon>Bacteria</taxon>
        <taxon>Bacillati</taxon>
        <taxon>Bacillota</taxon>
        <taxon>Clostridia</taxon>
        <taxon>Peptostreptococcales</taxon>
        <taxon>Natronincolaceae</taxon>
        <taxon>Alkaliphilus</taxon>
    </lineage>
</organism>
<dbReference type="OrthoDB" id="3712030at2"/>
<dbReference type="AlphaFoldDB" id="A8MKM3"/>
<evidence type="ECO:0000313" key="1">
    <source>
        <dbReference type="EMBL" id="ABW20355.1"/>
    </source>
</evidence>
<dbReference type="HOGENOM" id="CLU_2286677_0_0_9"/>
<sequence length="100" mass="11330">MELATKNDWVEIENLILSPEERAPQLPEDTKAVPLKMWVKGFLLDEEAKIGDEVSIRTLTDRITKGILVAVKPRHIHDFGEPEPCLLTIGMEVRKELGNL</sequence>
<dbReference type="eggNOG" id="ENOG503315M">
    <property type="taxonomic scope" value="Bacteria"/>
</dbReference>
<keyword evidence="2" id="KW-1185">Reference proteome</keyword>
<evidence type="ECO:0008006" key="3">
    <source>
        <dbReference type="Google" id="ProtNLM"/>
    </source>
</evidence>
<accession>A8MKM3</accession>
<dbReference type="RefSeq" id="WP_012160662.1">
    <property type="nucleotide sequence ID" value="NC_009922.1"/>
</dbReference>
<gene>
    <name evidence="1" type="ordered locus">Clos_2824</name>
</gene>
<reference evidence="2" key="1">
    <citation type="submission" date="2007-10" db="EMBL/GenBank/DDBJ databases">
        <title>Complete genome of Alkaliphilus oremlandii OhILAs.</title>
        <authorList>
            <person name="Copeland A."/>
            <person name="Lucas S."/>
            <person name="Lapidus A."/>
            <person name="Barry K."/>
            <person name="Detter J.C."/>
            <person name="Glavina del Rio T."/>
            <person name="Hammon N."/>
            <person name="Israni S."/>
            <person name="Dalin E."/>
            <person name="Tice H."/>
            <person name="Pitluck S."/>
            <person name="Chain P."/>
            <person name="Malfatti S."/>
            <person name="Shin M."/>
            <person name="Vergez L."/>
            <person name="Schmutz J."/>
            <person name="Larimer F."/>
            <person name="Land M."/>
            <person name="Hauser L."/>
            <person name="Kyrpides N."/>
            <person name="Mikhailova N."/>
            <person name="Stolz J.F."/>
            <person name="Dawson A."/>
            <person name="Fisher E."/>
            <person name="Crable B."/>
            <person name="Perera E."/>
            <person name="Lisak J."/>
            <person name="Ranganathan M."/>
            <person name="Basu P."/>
            <person name="Richardson P."/>
        </authorList>
    </citation>
    <scope>NUCLEOTIDE SEQUENCE [LARGE SCALE GENOMIC DNA]</scope>
    <source>
        <strain evidence="2">OhILAs</strain>
    </source>
</reference>
<proteinExistence type="predicted"/>
<dbReference type="Proteomes" id="UP000000269">
    <property type="component" value="Chromosome"/>
</dbReference>
<dbReference type="Pfam" id="PF22010">
    <property type="entry name" value="OrtA"/>
    <property type="match status" value="1"/>
</dbReference>